<reference evidence="3" key="1">
    <citation type="submission" date="2022-11" db="UniProtKB">
        <authorList>
            <consortium name="WormBaseParasite"/>
        </authorList>
    </citation>
    <scope>IDENTIFICATION</scope>
</reference>
<protein>
    <submittedName>
        <fullName evidence="3">Uncharacterized protein</fullName>
    </submittedName>
</protein>
<sequence>MDYQNTCQRQWNAIQQQPLPKILRIQWHQTTFLACLSSSIKWSGRKICCYLQKRTIQTERWRNLPETIDLFLLSYRTTTVLLCSKWRHPAEAFLGSKLRAKLDLLLPTAIGTSPRNTQMETNSTVIMVPNIVNSLWVTQFCVILSQPKMGQRNNRQPPRSDICCATTIWKVKRLPRQSSPPKLSACGRRSTYRHSAGDIRHSKWKNPISRNCPARSPPQSPLARSLPQSPFAHLLPESPSVRTPIHSPLAPLPVPSPLARSPSPQVRRSERRRTPRTVLQLDGKKSLRKDRLTYKISVSLPKQPKGGGVVLSV</sequence>
<evidence type="ECO:0000256" key="1">
    <source>
        <dbReference type="SAM" id="MobiDB-lite"/>
    </source>
</evidence>
<evidence type="ECO:0000313" key="2">
    <source>
        <dbReference type="Proteomes" id="UP000887574"/>
    </source>
</evidence>
<dbReference type="AlphaFoldDB" id="A0A915DNP9"/>
<proteinExistence type="predicted"/>
<evidence type="ECO:0000313" key="3">
    <source>
        <dbReference type="WBParaSite" id="jg21300"/>
    </source>
</evidence>
<dbReference type="WBParaSite" id="jg21300">
    <property type="protein sequence ID" value="jg21300"/>
    <property type="gene ID" value="jg21300"/>
</dbReference>
<accession>A0A915DNP9</accession>
<feature type="compositionally biased region" description="Low complexity" evidence="1">
    <location>
        <begin position="257"/>
        <end position="266"/>
    </location>
</feature>
<dbReference type="Proteomes" id="UP000887574">
    <property type="component" value="Unplaced"/>
</dbReference>
<name>A0A915DNP9_9BILA</name>
<organism evidence="2 3">
    <name type="scientific">Ditylenchus dipsaci</name>
    <dbReference type="NCBI Taxonomy" id="166011"/>
    <lineage>
        <taxon>Eukaryota</taxon>
        <taxon>Metazoa</taxon>
        <taxon>Ecdysozoa</taxon>
        <taxon>Nematoda</taxon>
        <taxon>Chromadorea</taxon>
        <taxon>Rhabditida</taxon>
        <taxon>Tylenchina</taxon>
        <taxon>Tylenchomorpha</taxon>
        <taxon>Sphaerularioidea</taxon>
        <taxon>Anguinidae</taxon>
        <taxon>Anguininae</taxon>
        <taxon>Ditylenchus</taxon>
    </lineage>
</organism>
<feature type="region of interest" description="Disordered" evidence="1">
    <location>
        <begin position="177"/>
        <end position="277"/>
    </location>
</feature>
<keyword evidence="2" id="KW-1185">Reference proteome</keyword>